<name>A0A9P4YU33_9HYPO</name>
<feature type="compositionally biased region" description="Low complexity" evidence="1">
    <location>
        <begin position="27"/>
        <end position="36"/>
    </location>
</feature>
<accession>A0A9P4YU33</accession>
<organism evidence="2 3">
    <name type="scientific">Geosmithia morbida</name>
    <dbReference type="NCBI Taxonomy" id="1094350"/>
    <lineage>
        <taxon>Eukaryota</taxon>
        <taxon>Fungi</taxon>
        <taxon>Dikarya</taxon>
        <taxon>Ascomycota</taxon>
        <taxon>Pezizomycotina</taxon>
        <taxon>Sordariomycetes</taxon>
        <taxon>Hypocreomycetidae</taxon>
        <taxon>Hypocreales</taxon>
        <taxon>Bionectriaceae</taxon>
        <taxon>Geosmithia</taxon>
    </lineage>
</organism>
<dbReference type="AlphaFoldDB" id="A0A9P4YU33"/>
<sequence>MWSSSSSGSKKPAHQSASPFWRPPPARRSATTPAGRDPNLVVGASYSHADILKLDSSFVTQQILPSPLIFSPVYETRDRPPHIR</sequence>
<protein>
    <submittedName>
        <fullName evidence="2">TBC protein</fullName>
    </submittedName>
</protein>
<dbReference type="EMBL" id="JAANYQ010000014">
    <property type="protein sequence ID" value="KAF4121049.1"/>
    <property type="molecule type" value="Genomic_DNA"/>
</dbReference>
<evidence type="ECO:0000313" key="2">
    <source>
        <dbReference type="EMBL" id="KAF4121049.1"/>
    </source>
</evidence>
<dbReference type="GeneID" id="55968765"/>
<dbReference type="Proteomes" id="UP000749293">
    <property type="component" value="Unassembled WGS sequence"/>
</dbReference>
<reference evidence="2" key="1">
    <citation type="submission" date="2020-03" db="EMBL/GenBank/DDBJ databases">
        <title>Site-based positive gene gene selection in Geosmithia morbida across the United States reveals a broad range of putative effectors and factors for local host and environmental adapation.</title>
        <authorList>
            <person name="Onufrak A."/>
            <person name="Murdoch R.W."/>
            <person name="Gazis R."/>
            <person name="Huff M."/>
            <person name="Staton M."/>
            <person name="Klingeman W."/>
            <person name="Hadziabdic D."/>
        </authorList>
    </citation>
    <scope>NUCLEOTIDE SEQUENCE</scope>
    <source>
        <strain evidence="2">1262</strain>
    </source>
</reference>
<evidence type="ECO:0000313" key="3">
    <source>
        <dbReference type="Proteomes" id="UP000749293"/>
    </source>
</evidence>
<keyword evidence="3" id="KW-1185">Reference proteome</keyword>
<proteinExistence type="predicted"/>
<gene>
    <name evidence="2" type="ORF">GMORB2_2535</name>
</gene>
<feature type="region of interest" description="Disordered" evidence="1">
    <location>
        <begin position="1"/>
        <end position="40"/>
    </location>
</feature>
<comment type="caution">
    <text evidence="2">The sequence shown here is derived from an EMBL/GenBank/DDBJ whole genome shotgun (WGS) entry which is preliminary data.</text>
</comment>
<dbReference type="RefSeq" id="XP_035319701.1">
    <property type="nucleotide sequence ID" value="XM_035464515.1"/>
</dbReference>
<evidence type="ECO:0000256" key="1">
    <source>
        <dbReference type="SAM" id="MobiDB-lite"/>
    </source>
</evidence>